<organism evidence="1 2">
    <name type="scientific">Aliivibrio salmonicida (strain LFI1238)</name>
    <name type="common">Vibrio salmonicida (strain LFI1238)</name>
    <dbReference type="NCBI Taxonomy" id="316275"/>
    <lineage>
        <taxon>Bacteria</taxon>
        <taxon>Pseudomonadati</taxon>
        <taxon>Pseudomonadota</taxon>
        <taxon>Gammaproteobacteria</taxon>
        <taxon>Vibrionales</taxon>
        <taxon>Vibrionaceae</taxon>
        <taxon>Aliivibrio</taxon>
    </lineage>
</organism>
<accession>B6EJX4</accession>
<dbReference type="EMBL" id="FM178379">
    <property type="protein sequence ID" value="CAQ78921.1"/>
    <property type="molecule type" value="Genomic_DNA"/>
</dbReference>
<gene>
    <name evidence="1" type="ordered locus">VSAL_I1236</name>
</gene>
<protein>
    <submittedName>
        <fullName evidence="1">Uncharacterized protein</fullName>
    </submittedName>
</protein>
<keyword evidence="2" id="KW-1185">Reference proteome</keyword>
<dbReference type="KEGG" id="vsa:VSAL_I1236"/>
<reference evidence="1 2" key="1">
    <citation type="journal article" date="2008" name="BMC Genomics">
        <title>The genome sequence of the fish pathogen Aliivibrio salmonicida strain LFI1238 shows extensive evidence of gene decay.</title>
        <authorList>
            <person name="Hjerde E."/>
            <person name="Lorentzen M.S."/>
            <person name="Holden M.T."/>
            <person name="Seeger K."/>
            <person name="Paulsen S."/>
            <person name="Bason N."/>
            <person name="Churcher C."/>
            <person name="Harris D."/>
            <person name="Norbertczak H."/>
            <person name="Quail M.A."/>
            <person name="Sanders S."/>
            <person name="Thurston S."/>
            <person name="Parkhill J."/>
            <person name="Willassen N.P."/>
            <person name="Thomson N.R."/>
        </authorList>
    </citation>
    <scope>NUCLEOTIDE SEQUENCE [LARGE SCALE GENOMIC DNA]</scope>
    <source>
        <strain evidence="1 2">LFI1238</strain>
    </source>
</reference>
<evidence type="ECO:0000313" key="1">
    <source>
        <dbReference type="EMBL" id="CAQ78921.1"/>
    </source>
</evidence>
<dbReference type="HOGENOM" id="CLU_3371636_0_0_6"/>
<evidence type="ECO:0000313" key="2">
    <source>
        <dbReference type="Proteomes" id="UP000001730"/>
    </source>
</evidence>
<dbReference type="AlphaFoldDB" id="B6EJX4"/>
<dbReference type="Proteomes" id="UP000001730">
    <property type="component" value="Chromosome 1"/>
</dbReference>
<name>B6EJX4_ALISL</name>
<proteinExistence type="predicted"/>
<sequence>MIRYFLHEKAVMTNGEEHQIKPLFSVKGNDFKVT</sequence>